<name>A0A1T5IWI7_9MICO</name>
<dbReference type="InterPro" id="IPR032830">
    <property type="entry name" value="XPB/Ssl2_N"/>
</dbReference>
<evidence type="ECO:0000259" key="2">
    <source>
        <dbReference type="Pfam" id="PF13625"/>
    </source>
</evidence>
<reference evidence="3 4" key="1">
    <citation type="submission" date="2017-02" db="EMBL/GenBank/DDBJ databases">
        <authorList>
            <person name="Peterson S.W."/>
        </authorList>
    </citation>
    <scope>NUCLEOTIDE SEQUENCE [LARGE SCALE GENOMIC DNA]</scope>
    <source>
        <strain evidence="3 4">VKM Ac-2059</strain>
    </source>
</reference>
<evidence type="ECO:0000313" key="4">
    <source>
        <dbReference type="Proteomes" id="UP000190857"/>
    </source>
</evidence>
<feature type="region of interest" description="Disordered" evidence="1">
    <location>
        <begin position="139"/>
        <end position="186"/>
    </location>
</feature>
<keyword evidence="3" id="KW-0347">Helicase</keyword>
<accession>A0A1T5IWI7</accession>
<proteinExistence type="predicted"/>
<dbReference type="OrthoDB" id="3415124at2"/>
<dbReference type="EMBL" id="FUZP01000001">
    <property type="protein sequence ID" value="SKC43328.1"/>
    <property type="molecule type" value="Genomic_DNA"/>
</dbReference>
<keyword evidence="3" id="KW-0067">ATP-binding</keyword>
<gene>
    <name evidence="3" type="ORF">SAMN06309945_0915</name>
</gene>
<dbReference type="Proteomes" id="UP000190857">
    <property type="component" value="Unassembled WGS sequence"/>
</dbReference>
<feature type="domain" description="Helicase XPB/Ssl2 N-terminal" evidence="2">
    <location>
        <begin position="384"/>
        <end position="521"/>
    </location>
</feature>
<organism evidence="3 4">
    <name type="scientific">Okibacterium fritillariae</name>
    <dbReference type="NCBI Taxonomy" id="123320"/>
    <lineage>
        <taxon>Bacteria</taxon>
        <taxon>Bacillati</taxon>
        <taxon>Actinomycetota</taxon>
        <taxon>Actinomycetes</taxon>
        <taxon>Micrococcales</taxon>
        <taxon>Microbacteriaceae</taxon>
        <taxon>Okibacterium</taxon>
    </lineage>
</organism>
<dbReference type="AlphaFoldDB" id="A0A1T5IWI7"/>
<dbReference type="Pfam" id="PF13625">
    <property type="entry name" value="Helicase_C_3"/>
    <property type="match status" value="1"/>
</dbReference>
<evidence type="ECO:0000256" key="1">
    <source>
        <dbReference type="SAM" id="MobiDB-lite"/>
    </source>
</evidence>
<sequence length="663" mass="70294">MTDTLALATSLRAWPDEAIRTLLTARSISPDARISDLFDLADLLFDPERVQQALSHLDRRTLALASGAPVDPSDDADVARQRHLVTLALGTGAPRAVDPLDIDPATYRTFTAVSDVLAGWPERGLPDAEALADEPAPAIEGFTATGPASPGTANGLAGSHSPADGVPAEQHHGGHAGVPSGARSTQTIPVTAPESLASERAFEALSAVAEMIIELTQMPARELGRGGLGQPDTKRMAESMHVEPTAVTTYFDLARRAGFVTLESTGWLSTPDGERWLRGSIVDRWSLLASTWLESVPTEVRAALAPLAQSSWGQALTSYAAWLYPAGSGWITTQLARVTAQAEALGITTTGHPTSVGVTVLEQGADAAAALLADSLPHQVDNVYIQHDLSIVSPGPLNPTADLRLRGIAGLEARAQAASYRLSAESVTKALSSGETADSILEFLSKISLTGIPQPVDYLVRESAKRFGRVRVGSLPESESGSASGSAESPAGARTYVRSDDEHLISQISVDHSLTAVALQQSGRNRLVSRFADDVVFWALVDARYPVAAETIDGEIRTPRRRALRARPTPAPPADFSPLIARLRENTAVEGDASDEAWLARQLDAAIKAKQTVLVLVSLPGGVEREFLLEPTAVAAGRLRGRDRAADIERTLPIKNITRLKPA</sequence>
<dbReference type="GO" id="GO:0004386">
    <property type="term" value="F:helicase activity"/>
    <property type="evidence" value="ECO:0007669"/>
    <property type="project" value="UniProtKB-KW"/>
</dbReference>
<keyword evidence="3" id="KW-0547">Nucleotide-binding</keyword>
<keyword evidence="4" id="KW-1185">Reference proteome</keyword>
<keyword evidence="3" id="KW-0378">Hydrolase</keyword>
<evidence type="ECO:0000313" key="3">
    <source>
        <dbReference type="EMBL" id="SKC43328.1"/>
    </source>
</evidence>
<protein>
    <submittedName>
        <fullName evidence="3">Helicase conserved C-terminal domain-containing protein</fullName>
    </submittedName>
</protein>
<feature type="region of interest" description="Disordered" evidence="1">
    <location>
        <begin position="474"/>
        <end position="493"/>
    </location>
</feature>
<dbReference type="STRING" id="123320.SAMN06309945_0915"/>
<dbReference type="RefSeq" id="WP_079727060.1">
    <property type="nucleotide sequence ID" value="NZ_FUZP01000001.1"/>
</dbReference>